<comment type="subcellular location">
    <subcellularLocation>
        <location evidence="1">Membrane</location>
        <topology evidence="1">Multi-pass membrane protein</topology>
    </subcellularLocation>
</comment>
<gene>
    <name evidence="8" type="ORF">ST47_g4471</name>
</gene>
<dbReference type="EMBL" id="JYNV01000160">
    <property type="protein sequence ID" value="KZM24386.1"/>
    <property type="molecule type" value="Genomic_DNA"/>
</dbReference>
<evidence type="ECO:0000256" key="4">
    <source>
        <dbReference type="ARBA" id="ARBA00022989"/>
    </source>
</evidence>
<dbReference type="SUPFAM" id="SSF103473">
    <property type="entry name" value="MFS general substrate transporter"/>
    <property type="match status" value="1"/>
</dbReference>
<dbReference type="SUPFAM" id="SSF56112">
    <property type="entry name" value="Protein kinase-like (PK-like)"/>
    <property type="match status" value="1"/>
</dbReference>
<evidence type="ECO:0000256" key="1">
    <source>
        <dbReference type="ARBA" id="ARBA00004141"/>
    </source>
</evidence>
<feature type="transmembrane region" description="Helical" evidence="6">
    <location>
        <begin position="512"/>
        <end position="531"/>
    </location>
</feature>
<evidence type="ECO:0000256" key="5">
    <source>
        <dbReference type="ARBA" id="ARBA00023136"/>
    </source>
</evidence>
<dbReference type="InterPro" id="IPR011009">
    <property type="entry name" value="Kinase-like_dom_sf"/>
</dbReference>
<evidence type="ECO:0000313" key="9">
    <source>
        <dbReference type="Proteomes" id="UP000076837"/>
    </source>
</evidence>
<dbReference type="PROSITE" id="PS50011">
    <property type="entry name" value="PROTEIN_KINASE_DOM"/>
    <property type="match status" value="1"/>
</dbReference>
<evidence type="ECO:0000313" key="8">
    <source>
        <dbReference type="EMBL" id="KZM24386.1"/>
    </source>
</evidence>
<dbReference type="Pfam" id="PF00069">
    <property type="entry name" value="Pkinase"/>
    <property type="match status" value="1"/>
</dbReference>
<dbReference type="InterPro" id="IPR000109">
    <property type="entry name" value="POT_fam"/>
</dbReference>
<feature type="transmembrane region" description="Helical" evidence="6">
    <location>
        <begin position="160"/>
        <end position="177"/>
    </location>
</feature>
<feature type="domain" description="Protein kinase" evidence="7">
    <location>
        <begin position="489"/>
        <end position="862"/>
    </location>
</feature>
<dbReference type="Proteomes" id="UP000076837">
    <property type="component" value="Unassembled WGS sequence"/>
</dbReference>
<comment type="similarity">
    <text evidence="2">Belongs to the major facilitator superfamily. Proton-dependent oligopeptide transporter (POT/PTR) (TC 2.A.17) family.</text>
</comment>
<dbReference type="GO" id="GO:0004672">
    <property type="term" value="F:protein kinase activity"/>
    <property type="evidence" value="ECO:0007669"/>
    <property type="project" value="InterPro"/>
</dbReference>
<keyword evidence="3 6" id="KW-0812">Transmembrane</keyword>
<dbReference type="InterPro" id="IPR036259">
    <property type="entry name" value="MFS_trans_sf"/>
</dbReference>
<dbReference type="Gene3D" id="1.20.1250.20">
    <property type="entry name" value="MFS general substrate transporter like domains"/>
    <property type="match status" value="1"/>
</dbReference>
<protein>
    <submittedName>
        <fullName evidence="8">Transporter</fullName>
    </submittedName>
</protein>
<dbReference type="Gene3D" id="1.10.510.10">
    <property type="entry name" value="Transferase(Phosphotransferase) domain 1"/>
    <property type="match status" value="1"/>
</dbReference>
<evidence type="ECO:0000256" key="6">
    <source>
        <dbReference type="SAM" id="Phobius"/>
    </source>
</evidence>
<feature type="transmembrane region" description="Helical" evidence="6">
    <location>
        <begin position="324"/>
        <end position="340"/>
    </location>
</feature>
<proteinExistence type="inferred from homology"/>
<evidence type="ECO:0000256" key="3">
    <source>
        <dbReference type="ARBA" id="ARBA00022692"/>
    </source>
</evidence>
<feature type="transmembrane region" description="Helical" evidence="6">
    <location>
        <begin position="484"/>
        <end position="505"/>
    </location>
</feature>
<accession>A0A163FIF5</accession>
<dbReference type="PANTHER" id="PTHR11654">
    <property type="entry name" value="OLIGOPEPTIDE TRANSPORTER-RELATED"/>
    <property type="match status" value="1"/>
</dbReference>
<dbReference type="Pfam" id="PF00854">
    <property type="entry name" value="PTR2"/>
    <property type="match status" value="1"/>
</dbReference>
<keyword evidence="4 6" id="KW-1133">Transmembrane helix</keyword>
<feature type="transmembrane region" description="Helical" evidence="6">
    <location>
        <begin position="400"/>
        <end position="424"/>
    </location>
</feature>
<dbReference type="InterPro" id="IPR000719">
    <property type="entry name" value="Prot_kinase_dom"/>
</dbReference>
<feature type="transmembrane region" description="Helical" evidence="6">
    <location>
        <begin position="133"/>
        <end position="154"/>
    </location>
</feature>
<feature type="transmembrane region" description="Helical" evidence="6">
    <location>
        <begin position="243"/>
        <end position="263"/>
    </location>
</feature>
<keyword evidence="5 6" id="KW-0472">Membrane</keyword>
<reference evidence="8 9" key="1">
    <citation type="journal article" date="2016" name="Sci. Rep.">
        <title>Draft genome sequencing and secretome analysis of fungal phytopathogen Ascochyta rabiei provides insight into the necrotrophic effector repertoire.</title>
        <authorList>
            <person name="Verma S."/>
            <person name="Gazara R.K."/>
            <person name="Nizam S."/>
            <person name="Parween S."/>
            <person name="Chattopadhyay D."/>
            <person name="Verma P.K."/>
        </authorList>
    </citation>
    <scope>NUCLEOTIDE SEQUENCE [LARGE SCALE GENOMIC DNA]</scope>
    <source>
        <strain evidence="8 9">ArDII</strain>
    </source>
</reference>
<sequence>MDTPEEKYSFPINEGSASMPTACSQQLIAETNYFEEPTEEDLRTCRREADKLPKTAILVAVVSLCERYAYYGFLGILREHHDSDDPLRPGALGLGQDIASLMINCFTLVSQVTPLATGAIADSYLGHYKTLRTCFCMYAVGLTILLITSLPPLLRQGSGLPGLIVALIIISLGVGGVKSTLPPFLADQCHASKTRISISKTGERVIVDREATVEYAFNVYYWCVNIGGQAIVASTLLEKNIGFWVAFLICTCAIFLGLTLLFLGRKHYVNLPPDGSVLPSAWKVICIAVRHGFRLDAARPKKVAEDTGKTVKWRDSFIEEMKKALVAARIGIAFVVYWLCQNQLTSNTISQAANMETGGIPNDLMPDLNAITVLLCLPLATHGLYPLLRKLRISFPPVTRIALGFLLEAMAMGFAAGVQGYIYASGPCYDHPRACPASPDGSLPNRVSIVMQIPIYVFEGLGEIFSNPAMYEYAFTEAPQSMKAVLQAFFALTAAAGSAFGLALTPTYRDPHLLAMYALLAGAMFVGAVGVEKTFVAIKISVSEPNHQSQEITVLRAIAAAHSNQPGYHYLMTMQDHFQINGPNGTHNCLVLELLGPNVADFLDAHPGIDRLPGTLAKAIAKQTLLGLCFLHDQKIAHADLHTRNLAFTIPSLHILREEDLLQKLGKPETGHVQRTDRQSLEPSVPQYLVKPTSYPIDAESSFKSIKIIDFGQSFLNHDSPSALHTPLPFRAPEIIFRDKLDHRVDLWSMGCILFELIVGQPLFDSFMTTPAILVRQMLETSSDTLPNRWQKDWHAMNGTLFSDSPANTLQSWLEEMYYDGERTEDMSREDIVRVSVLIGSMLRLEPSARASPKTVLQDAWFQRD</sequence>
<organism evidence="8 9">
    <name type="scientific">Didymella rabiei</name>
    <name type="common">Chickpea ascochyta blight fungus</name>
    <name type="synonym">Mycosphaerella rabiei</name>
    <dbReference type="NCBI Taxonomy" id="5454"/>
    <lineage>
        <taxon>Eukaryota</taxon>
        <taxon>Fungi</taxon>
        <taxon>Dikarya</taxon>
        <taxon>Ascomycota</taxon>
        <taxon>Pezizomycotina</taxon>
        <taxon>Dothideomycetes</taxon>
        <taxon>Pleosporomycetidae</taxon>
        <taxon>Pleosporales</taxon>
        <taxon>Pleosporineae</taxon>
        <taxon>Didymellaceae</taxon>
        <taxon>Ascochyta</taxon>
    </lineage>
</organism>
<dbReference type="GO" id="GO:0022857">
    <property type="term" value="F:transmembrane transporter activity"/>
    <property type="evidence" value="ECO:0007669"/>
    <property type="project" value="InterPro"/>
</dbReference>
<keyword evidence="9" id="KW-1185">Reference proteome</keyword>
<feature type="transmembrane region" description="Helical" evidence="6">
    <location>
        <begin position="368"/>
        <end position="388"/>
    </location>
</feature>
<evidence type="ECO:0000259" key="7">
    <source>
        <dbReference type="PROSITE" id="PS50011"/>
    </source>
</evidence>
<dbReference type="GO" id="GO:0016020">
    <property type="term" value="C:membrane"/>
    <property type="evidence" value="ECO:0007669"/>
    <property type="project" value="UniProtKB-SubCell"/>
</dbReference>
<feature type="transmembrane region" description="Helical" evidence="6">
    <location>
        <begin position="219"/>
        <end position="237"/>
    </location>
</feature>
<comment type="caution">
    <text evidence="8">The sequence shown here is derived from an EMBL/GenBank/DDBJ whole genome shotgun (WGS) entry which is preliminary data.</text>
</comment>
<dbReference type="GO" id="GO:0005524">
    <property type="term" value="F:ATP binding"/>
    <property type="evidence" value="ECO:0007669"/>
    <property type="project" value="InterPro"/>
</dbReference>
<name>A0A163FIF5_DIDRA</name>
<dbReference type="AlphaFoldDB" id="A0A163FIF5"/>
<evidence type="ECO:0000256" key="2">
    <source>
        <dbReference type="ARBA" id="ARBA00005982"/>
    </source>
</evidence>
<dbReference type="SMART" id="SM00220">
    <property type="entry name" value="S_TKc"/>
    <property type="match status" value="1"/>
</dbReference>